<evidence type="ECO:0000313" key="2">
    <source>
        <dbReference type="EMBL" id="MDQ0114549.1"/>
    </source>
</evidence>
<evidence type="ECO:0000313" key="3">
    <source>
        <dbReference type="Proteomes" id="UP001229346"/>
    </source>
</evidence>
<dbReference type="EMBL" id="JAUSSU010000008">
    <property type="protein sequence ID" value="MDQ0114549.1"/>
    <property type="molecule type" value="Genomic_DNA"/>
</dbReference>
<reference evidence="2 3" key="1">
    <citation type="submission" date="2023-07" db="EMBL/GenBank/DDBJ databases">
        <title>Sorghum-associated microbial communities from plants grown in Nebraska, USA.</title>
        <authorList>
            <person name="Schachtman D."/>
        </authorList>
    </citation>
    <scope>NUCLEOTIDE SEQUENCE [LARGE SCALE GENOMIC DNA]</scope>
    <source>
        <strain evidence="2 3">CC482</strain>
    </source>
</reference>
<dbReference type="Proteomes" id="UP001229346">
    <property type="component" value="Unassembled WGS sequence"/>
</dbReference>
<feature type="region of interest" description="Disordered" evidence="1">
    <location>
        <begin position="1"/>
        <end position="21"/>
    </location>
</feature>
<gene>
    <name evidence="2" type="ORF">J2T15_004005</name>
</gene>
<accession>A0ABT9U8M6</accession>
<sequence>MDGEPKEDCDSLPYGNLSQPSNSVIADTAITAGVLDLKDRYPFEPQFFYGCQTVLQRLFT</sequence>
<evidence type="ECO:0000256" key="1">
    <source>
        <dbReference type="SAM" id="MobiDB-lite"/>
    </source>
</evidence>
<comment type="caution">
    <text evidence="2">The sequence shown here is derived from an EMBL/GenBank/DDBJ whole genome shotgun (WGS) entry which is preliminary data.</text>
</comment>
<organism evidence="2 3">
    <name type="scientific">Paenibacillus harenae</name>
    <dbReference type="NCBI Taxonomy" id="306543"/>
    <lineage>
        <taxon>Bacteria</taxon>
        <taxon>Bacillati</taxon>
        <taxon>Bacillota</taxon>
        <taxon>Bacilli</taxon>
        <taxon>Bacillales</taxon>
        <taxon>Paenibacillaceae</taxon>
        <taxon>Paenibacillus</taxon>
    </lineage>
</organism>
<proteinExistence type="predicted"/>
<protein>
    <submittedName>
        <fullName evidence="2">Uncharacterized protein</fullName>
    </submittedName>
</protein>
<keyword evidence="3" id="KW-1185">Reference proteome</keyword>
<name>A0ABT9U8M6_PAEHA</name>